<evidence type="ECO:0000313" key="2">
    <source>
        <dbReference type="Proteomes" id="UP000235963"/>
    </source>
</evidence>
<gene>
    <name evidence="1" type="ORF">AT575_07715</name>
</gene>
<proteinExistence type="predicted"/>
<dbReference type="Proteomes" id="UP000235963">
    <property type="component" value="Unassembled WGS sequence"/>
</dbReference>
<keyword evidence="2" id="KW-1185">Reference proteome</keyword>
<protein>
    <submittedName>
        <fullName evidence="1">Uncharacterized protein</fullName>
    </submittedName>
</protein>
<reference evidence="1 2" key="1">
    <citation type="submission" date="2015-12" db="EMBL/GenBank/DDBJ databases">
        <title>Streptococcus penaeicida sp. nov.</title>
        <authorList>
            <person name="Gomez-Gil B."/>
            <person name="Morales-Covarrubias M."/>
        </authorList>
    </citation>
    <scope>NUCLEOTIDE SEQUENCE [LARGE SCALE GENOMIC DNA]</scope>
    <source>
        <strain evidence="1 2">CAIM 1838</strain>
    </source>
</reference>
<organism evidence="1 2">
    <name type="scientific">Streptococcus penaeicida</name>
    <dbReference type="NCBI Taxonomy" id="1765960"/>
    <lineage>
        <taxon>Bacteria</taxon>
        <taxon>Bacillati</taxon>
        <taxon>Bacillota</taxon>
        <taxon>Bacilli</taxon>
        <taxon>Lactobacillales</taxon>
        <taxon>Streptococcaceae</taxon>
        <taxon>Streptococcus</taxon>
    </lineage>
</organism>
<evidence type="ECO:0000313" key="1">
    <source>
        <dbReference type="EMBL" id="PND47384.1"/>
    </source>
</evidence>
<comment type="caution">
    <text evidence="1">The sequence shown here is derived from an EMBL/GenBank/DDBJ whole genome shotgun (WGS) entry which is preliminary data.</text>
</comment>
<sequence length="226" mass="26494">MYSRLFQDKNEIGFLAKADELDSLFSDETHTSTMIGGYVKQVDIEDTFMTLSKSYFESSLLYVDFLIDNGDYADFEVLNVIHNVLIGIELSLKSFLSTIMQFNSDEWMIPASEIKNGHSYRSFIGQIRSSIAQAYEERLIESKDKQWLFKHIAIIEKFIQQTEEQDITFISSRYPINRDQKLYGYMSKDVNIDLLVLREWIFILFNSCSQISNIKYYLDDARDNYS</sequence>
<name>A0A2N8LB47_9STRE</name>
<dbReference type="RefSeq" id="WP_102777864.1">
    <property type="nucleotide sequence ID" value="NZ_CBCSGP010000003.1"/>
</dbReference>
<dbReference type="AlphaFoldDB" id="A0A2N8LB47"/>
<dbReference type="EMBL" id="LOCM01000028">
    <property type="protein sequence ID" value="PND47384.1"/>
    <property type="molecule type" value="Genomic_DNA"/>
</dbReference>
<accession>A0A2N8LB47</accession>